<keyword evidence="2" id="KW-1003">Cell membrane</keyword>
<dbReference type="EMBL" id="MFSS01000046">
    <property type="protein sequence ID" value="OGI43580.1"/>
    <property type="molecule type" value="Genomic_DNA"/>
</dbReference>
<dbReference type="PANTHER" id="PTHR30287">
    <property type="entry name" value="MEMBRANE COMPONENT OF PREDICTED ABC SUPERFAMILY METABOLITE UPTAKE TRANSPORTER"/>
    <property type="match status" value="1"/>
</dbReference>
<feature type="transmembrane region" description="Helical" evidence="6">
    <location>
        <begin position="315"/>
        <end position="337"/>
    </location>
</feature>
<feature type="transmembrane region" description="Helical" evidence="6">
    <location>
        <begin position="689"/>
        <end position="715"/>
    </location>
</feature>
<feature type="transmembrane region" description="Helical" evidence="6">
    <location>
        <begin position="654"/>
        <end position="677"/>
    </location>
</feature>
<feature type="transmembrane region" description="Helical" evidence="6">
    <location>
        <begin position="248"/>
        <end position="270"/>
    </location>
</feature>
<evidence type="ECO:0000313" key="9">
    <source>
        <dbReference type="Proteomes" id="UP000177925"/>
    </source>
</evidence>
<name>A0A1F6TEM9_9PROT</name>
<dbReference type="InterPro" id="IPR038766">
    <property type="entry name" value="Membrane_comp_ABC_pdt"/>
</dbReference>
<accession>A0A1F6TEM9</accession>
<proteinExistence type="predicted"/>
<comment type="subcellular location">
    <subcellularLocation>
        <location evidence="1">Cell membrane</location>
        <topology evidence="1">Multi-pass membrane protein</topology>
    </subcellularLocation>
</comment>
<keyword evidence="3 6" id="KW-0812">Transmembrane</keyword>
<dbReference type="GO" id="GO:0005886">
    <property type="term" value="C:plasma membrane"/>
    <property type="evidence" value="ECO:0007669"/>
    <property type="project" value="UniProtKB-SubCell"/>
</dbReference>
<dbReference type="Proteomes" id="UP000177925">
    <property type="component" value="Unassembled WGS sequence"/>
</dbReference>
<comment type="caution">
    <text evidence="8">The sequence shown here is derived from an EMBL/GenBank/DDBJ whole genome shotgun (WGS) entry which is preliminary data.</text>
</comment>
<evidence type="ECO:0000313" key="8">
    <source>
        <dbReference type="EMBL" id="OGI43580.1"/>
    </source>
</evidence>
<reference evidence="8 9" key="1">
    <citation type="journal article" date="2016" name="Nat. Commun.">
        <title>Thousands of microbial genomes shed light on interconnected biogeochemical processes in an aquifer system.</title>
        <authorList>
            <person name="Anantharaman K."/>
            <person name="Brown C.T."/>
            <person name="Hug L.A."/>
            <person name="Sharon I."/>
            <person name="Castelle C.J."/>
            <person name="Probst A.J."/>
            <person name="Thomas B.C."/>
            <person name="Singh A."/>
            <person name="Wilkins M.J."/>
            <person name="Karaoz U."/>
            <person name="Brodie E.L."/>
            <person name="Williams K.H."/>
            <person name="Hubbard S.S."/>
            <person name="Banfield J.F."/>
        </authorList>
    </citation>
    <scope>NUCLEOTIDE SEQUENCE [LARGE SCALE GENOMIC DNA]</scope>
</reference>
<evidence type="ECO:0000259" key="7">
    <source>
        <dbReference type="Pfam" id="PF02687"/>
    </source>
</evidence>
<dbReference type="InterPro" id="IPR003838">
    <property type="entry name" value="ABC3_permease_C"/>
</dbReference>
<evidence type="ECO:0000256" key="5">
    <source>
        <dbReference type="ARBA" id="ARBA00023136"/>
    </source>
</evidence>
<feature type="transmembrane region" description="Helical" evidence="6">
    <location>
        <begin position="186"/>
        <end position="204"/>
    </location>
</feature>
<dbReference type="PANTHER" id="PTHR30287:SF1">
    <property type="entry name" value="INNER MEMBRANE PROTEIN"/>
    <property type="match status" value="1"/>
</dbReference>
<feature type="transmembrane region" description="Helical" evidence="6">
    <location>
        <begin position="211"/>
        <end position="236"/>
    </location>
</feature>
<feature type="transmembrane region" description="Helical" evidence="6">
    <location>
        <begin position="154"/>
        <end position="174"/>
    </location>
</feature>
<feature type="domain" description="ABC3 transporter permease C-terminal" evidence="7">
    <location>
        <begin position="607"/>
        <end position="718"/>
    </location>
</feature>
<evidence type="ECO:0000256" key="2">
    <source>
        <dbReference type="ARBA" id="ARBA00022475"/>
    </source>
</evidence>
<sequence length="726" mass="78590">EVKAVEDGYPLRGQLRVAEEAFGVETATRAIPAPGTAWLDARMLQALGVRVGDDIHLGAAQLRVAAVLAYEPDRGGDLFSIAPRVLLNYADLPATQLTRAGSRLTHRLLVAGDKLQVERFRAWLVARLKPGERLQDIREGRPELRAALDRAGQFLGLTALVSVLLAGVAVATSARRYSARHLDSVAVLRCLGASQATVVKLFLFEMLWLGLLASLAGCAFGYAAQAGLAYLLSGLVATTLPAPTWSPVAAGLVTGLVTLLGFALAPLLRLKDVPPLRVLRRDLGALPPRGVLPYAAACAALGALMWWQAGDNTLALYVMAGTLGGLVLLGGMAYALVRALNVLRQRVGVAWRYGLANIARRAQGSVVQVVAFGLGIMVLLLLSLVRADLLRGWQNSLPPDAPNQFIINIQPDEVAPLQAFFSERERPAPAWYPVVRGRLATINGRPADPEAFANPRAKRLLEHEFNLSWSAALQADNRIVAGRWWSAGERGAWLSIEKGLAETLQLKLGDELGFLLGGSELRATVMSLRSVEWDSFRPNFFVLAPPGLLDEYPATYMTSFYLPKDDRVLLGALAERFPSVTLLDVDALMTQVRRIVDRVVLAVEYVFLFSLLAGLVVLYAAIQATQDERLYESAMLRTLGAGRRQVQAGLIAEFVTLGLLAGLLASLTASLLGYMLAEQVLHIAYQFNVWLWVAGILGGALGIGLAGTLATRFVLEHPPWRVLREI</sequence>
<dbReference type="AlphaFoldDB" id="A0A1F6TEM9"/>
<feature type="transmembrane region" description="Helical" evidence="6">
    <location>
        <begin position="599"/>
        <end position="622"/>
    </location>
</feature>
<organism evidence="8 9">
    <name type="scientific">Candidatus Muproteobacteria bacterium RBG_16_64_11</name>
    <dbReference type="NCBI Taxonomy" id="1817758"/>
    <lineage>
        <taxon>Bacteria</taxon>
        <taxon>Pseudomonadati</taxon>
        <taxon>Pseudomonadota</taxon>
        <taxon>Candidatus Muproteobacteria</taxon>
    </lineage>
</organism>
<evidence type="ECO:0000256" key="3">
    <source>
        <dbReference type="ARBA" id="ARBA00022692"/>
    </source>
</evidence>
<evidence type="ECO:0000256" key="6">
    <source>
        <dbReference type="SAM" id="Phobius"/>
    </source>
</evidence>
<keyword evidence="4 6" id="KW-1133">Transmembrane helix</keyword>
<feature type="non-terminal residue" evidence="8">
    <location>
        <position position="1"/>
    </location>
</feature>
<gene>
    <name evidence="8" type="ORF">A2150_08345</name>
</gene>
<evidence type="ECO:0000256" key="4">
    <source>
        <dbReference type="ARBA" id="ARBA00022989"/>
    </source>
</evidence>
<feature type="domain" description="ABC3 transporter permease C-terminal" evidence="7">
    <location>
        <begin position="158"/>
        <end position="271"/>
    </location>
</feature>
<dbReference type="STRING" id="1817758.A2150_08345"/>
<evidence type="ECO:0000256" key="1">
    <source>
        <dbReference type="ARBA" id="ARBA00004651"/>
    </source>
</evidence>
<dbReference type="Pfam" id="PF02687">
    <property type="entry name" value="FtsX"/>
    <property type="match status" value="2"/>
</dbReference>
<feature type="transmembrane region" description="Helical" evidence="6">
    <location>
        <begin position="291"/>
        <end position="309"/>
    </location>
</feature>
<protein>
    <submittedName>
        <fullName evidence="8">ABC transporter permease</fullName>
    </submittedName>
</protein>
<feature type="transmembrane region" description="Helical" evidence="6">
    <location>
        <begin position="366"/>
        <end position="385"/>
    </location>
</feature>
<keyword evidence="5 6" id="KW-0472">Membrane</keyword>